<dbReference type="PROSITE" id="PS51781">
    <property type="entry name" value="SH3B"/>
    <property type="match status" value="3"/>
</dbReference>
<dbReference type="InterPro" id="IPR036514">
    <property type="entry name" value="SGNH_hydro_sf"/>
</dbReference>
<dbReference type="PANTHER" id="PTHR34408:SF1">
    <property type="entry name" value="GLYCOSYL HYDROLASE FAMILY 19 DOMAIN-CONTAINING PROTEIN HI_1415"/>
    <property type="match status" value="1"/>
</dbReference>
<protein>
    <submittedName>
        <fullName evidence="3">Bacterial SH3 domain protein</fullName>
    </submittedName>
</protein>
<feature type="domain" description="SH3b" evidence="2">
    <location>
        <begin position="206"/>
        <end position="273"/>
    </location>
</feature>
<dbReference type="PANTHER" id="PTHR34408">
    <property type="entry name" value="FAMILY PROTEIN, PUTATIVE-RELATED"/>
    <property type="match status" value="1"/>
</dbReference>
<feature type="compositionally biased region" description="Low complexity" evidence="1">
    <location>
        <begin position="158"/>
        <end position="199"/>
    </location>
</feature>
<dbReference type="EMBL" id="CACRUE010000015">
    <property type="protein sequence ID" value="VYT86081.1"/>
    <property type="molecule type" value="Genomic_DNA"/>
</dbReference>
<reference evidence="3" key="1">
    <citation type="submission" date="2019-11" db="EMBL/GenBank/DDBJ databases">
        <authorList>
            <person name="Feng L."/>
        </authorList>
    </citation>
    <scope>NUCLEOTIDE SEQUENCE</scope>
    <source>
        <strain evidence="3">IbartlettiiLFYP30</strain>
    </source>
</reference>
<evidence type="ECO:0000313" key="3">
    <source>
        <dbReference type="EMBL" id="VYT86081.1"/>
    </source>
</evidence>
<gene>
    <name evidence="3" type="ORF">IBLFYP30_01164</name>
</gene>
<proteinExistence type="predicted"/>
<dbReference type="SUPFAM" id="SSF52266">
    <property type="entry name" value="SGNH hydrolase"/>
    <property type="match status" value="1"/>
</dbReference>
<dbReference type="RefSeq" id="WP_024038277.1">
    <property type="nucleotide sequence ID" value="NZ_CACRUE010000015.1"/>
</dbReference>
<dbReference type="Gene3D" id="3.40.50.1110">
    <property type="entry name" value="SGNH hydrolase"/>
    <property type="match status" value="1"/>
</dbReference>
<evidence type="ECO:0000256" key="1">
    <source>
        <dbReference type="SAM" id="MobiDB-lite"/>
    </source>
</evidence>
<dbReference type="InterPro" id="IPR052354">
    <property type="entry name" value="Cell_Wall_Dynamics_Protein"/>
</dbReference>
<name>A0A6N3A2T0_9FIRM</name>
<accession>A0A6N3A2T0</accession>
<feature type="domain" description="SH3b" evidence="2">
    <location>
        <begin position="94"/>
        <end position="157"/>
    </location>
</feature>
<dbReference type="SMART" id="SM00287">
    <property type="entry name" value="SH3b"/>
    <property type="match status" value="3"/>
</dbReference>
<evidence type="ECO:0000259" key="2">
    <source>
        <dbReference type="PROSITE" id="PS51781"/>
    </source>
</evidence>
<dbReference type="Pfam" id="PF08239">
    <property type="entry name" value="SH3_3"/>
    <property type="match status" value="3"/>
</dbReference>
<dbReference type="InterPro" id="IPR003646">
    <property type="entry name" value="SH3-like_bac-type"/>
</dbReference>
<dbReference type="Gene3D" id="2.30.30.40">
    <property type="entry name" value="SH3 Domains"/>
    <property type="match status" value="3"/>
</dbReference>
<sequence>MSKKLISLVISLTFIITIGFKEMIYADTYVSGTVTASLNIRSGPSTSYAILGGFSKGSTIKIVEKNGDWLKVQYKTSYGYVSGKYVTSIYDDVIDEGAVINCTYLNVRSGPSSSYSSRGVIAKGQKVYIMGKESNWYEILYNGSAGYVSKTYISTTNTGNGSNNNGNSSSSGNSNNGSSNNGNSNNSGNSNGSNNSNSNEKPSESKKTGTVTADALNVRQQPTTSSAKLGILYKNETVQIVDDTGSWYKILYKNNYAFVSKNYVVLGGTQSGTTQTVTNLNNFLFVGDSFTSRLKMTIQKYTTGSYVNAKGGAFPSHWLQNFNQMPDNSNVKGVVLLIGINGISRESNYTDTKKLIDLLSSKYVGKTIYVQKVFPVGKGYNGYSDTAVANYNKNRIDKFNASIKAHCDTKSNVKFIDTTSGFVDANGFLINCETDGLHILDSKNKMFFDNIQTAVISASK</sequence>
<dbReference type="AlphaFoldDB" id="A0A6N3A2T0"/>
<feature type="domain" description="SH3b" evidence="2">
    <location>
        <begin position="26"/>
        <end position="90"/>
    </location>
</feature>
<feature type="region of interest" description="Disordered" evidence="1">
    <location>
        <begin position="158"/>
        <end position="219"/>
    </location>
</feature>
<organism evidence="3">
    <name type="scientific">Intestinibacter bartlettii</name>
    <dbReference type="NCBI Taxonomy" id="261299"/>
    <lineage>
        <taxon>Bacteria</taxon>
        <taxon>Bacillati</taxon>
        <taxon>Bacillota</taxon>
        <taxon>Clostridia</taxon>
        <taxon>Peptostreptococcales</taxon>
        <taxon>Peptostreptococcaceae</taxon>
        <taxon>Intestinibacter</taxon>
    </lineage>
</organism>